<sequence length="355" mass="38909">MKKVLAVLLALCLVFSVCACGNTKKETSKAPAAEGSETENGAVYSAENPLVLRFTWAGTNDDVRGEAFQMMADAVIERSKDAVKCEFYPGNELGDAADTVEMISTGANILQTVSADFTCDYGCPDMMLCNIFYTFDSVEKTLEFSDSDIFRSMCDKVAEGGIKVLNLAWIEAPRQLMTTEPVESVEDLKGLKVRVPGFVYTDFWNACGAVGTSVGLADAYSALSTGILDATETNLESLYSYSMQEVCPYTTLTAHTTAPGCFLMSQQIWEDLTDEQQAILEEESYNAGVWFSEKQLEGQDIAREKLEAAGVTFYELSEEDMAALKNIALEQAKSYVDTYGLTEGMYEQIVDFLAD</sequence>
<feature type="signal peptide" evidence="4">
    <location>
        <begin position="1"/>
        <end position="19"/>
    </location>
</feature>
<organism evidence="5 6">
    <name type="scientific">Faecalicatena contorta</name>
    <dbReference type="NCBI Taxonomy" id="39482"/>
    <lineage>
        <taxon>Bacteria</taxon>
        <taxon>Bacillati</taxon>
        <taxon>Bacillota</taxon>
        <taxon>Clostridia</taxon>
        <taxon>Lachnospirales</taxon>
        <taxon>Lachnospiraceae</taxon>
        <taxon>Faecalicatena</taxon>
    </lineage>
</organism>
<dbReference type="Gene3D" id="3.40.190.170">
    <property type="entry name" value="Bacterial extracellular solute-binding protein, family 7"/>
    <property type="match status" value="1"/>
</dbReference>
<dbReference type="InterPro" id="IPR018389">
    <property type="entry name" value="DctP_fam"/>
</dbReference>
<dbReference type="PANTHER" id="PTHR33376">
    <property type="match status" value="1"/>
</dbReference>
<dbReference type="EMBL" id="CYZU01000025">
    <property type="protein sequence ID" value="CUO61970.1"/>
    <property type="molecule type" value="Genomic_DNA"/>
</dbReference>
<protein>
    <submittedName>
        <fullName evidence="5">C4-dicarboxylate-binding periplasmic protein</fullName>
    </submittedName>
</protein>
<evidence type="ECO:0000256" key="1">
    <source>
        <dbReference type="ARBA" id="ARBA00009023"/>
    </source>
</evidence>
<dbReference type="PROSITE" id="PS51257">
    <property type="entry name" value="PROKAR_LIPOPROTEIN"/>
    <property type="match status" value="1"/>
</dbReference>
<name>A0A174GM43_9FIRM</name>
<evidence type="ECO:0000313" key="6">
    <source>
        <dbReference type="Proteomes" id="UP000095544"/>
    </source>
</evidence>
<dbReference type="AlphaFoldDB" id="A0A174GM43"/>
<evidence type="ECO:0000256" key="4">
    <source>
        <dbReference type="SAM" id="SignalP"/>
    </source>
</evidence>
<evidence type="ECO:0000256" key="2">
    <source>
        <dbReference type="ARBA" id="ARBA00022448"/>
    </source>
</evidence>
<evidence type="ECO:0000256" key="3">
    <source>
        <dbReference type="ARBA" id="ARBA00022729"/>
    </source>
</evidence>
<feature type="chain" id="PRO_5039298907" evidence="4">
    <location>
        <begin position="20"/>
        <end position="355"/>
    </location>
</feature>
<reference evidence="5 6" key="1">
    <citation type="submission" date="2015-09" db="EMBL/GenBank/DDBJ databases">
        <authorList>
            <consortium name="Pathogen Informatics"/>
        </authorList>
    </citation>
    <scope>NUCLEOTIDE SEQUENCE [LARGE SCALE GENOMIC DNA]</scope>
    <source>
        <strain evidence="5 6">2789STDY5834876</strain>
    </source>
</reference>
<proteinExistence type="inferred from homology"/>
<dbReference type="Pfam" id="PF03480">
    <property type="entry name" value="DctP"/>
    <property type="match status" value="1"/>
</dbReference>
<dbReference type="OrthoDB" id="9815946at2"/>
<comment type="similarity">
    <text evidence="1">Belongs to the bacterial solute-binding protein 7 family.</text>
</comment>
<accession>A0A174GM43</accession>
<dbReference type="Proteomes" id="UP000095544">
    <property type="component" value="Unassembled WGS sequence"/>
</dbReference>
<dbReference type="GO" id="GO:0055085">
    <property type="term" value="P:transmembrane transport"/>
    <property type="evidence" value="ECO:0007669"/>
    <property type="project" value="InterPro"/>
</dbReference>
<dbReference type="NCBIfam" id="NF037995">
    <property type="entry name" value="TRAP_S1"/>
    <property type="match status" value="1"/>
</dbReference>
<dbReference type="InterPro" id="IPR038404">
    <property type="entry name" value="TRAP_DctP_sf"/>
</dbReference>
<keyword evidence="3 4" id="KW-0732">Signal</keyword>
<evidence type="ECO:0000313" key="5">
    <source>
        <dbReference type="EMBL" id="CUO61970.1"/>
    </source>
</evidence>
<keyword evidence="2" id="KW-0813">Transport</keyword>
<dbReference type="STRING" id="39482.ERS852491_02757"/>
<gene>
    <name evidence="5" type="primary">dctP</name>
    <name evidence="5" type="ORF">ERS852491_02757</name>
</gene>
<dbReference type="PANTHER" id="PTHR33376:SF7">
    <property type="entry name" value="C4-DICARBOXYLATE-BINDING PROTEIN DCTB"/>
    <property type="match status" value="1"/>
</dbReference>
<dbReference type="RefSeq" id="WP_055153665.1">
    <property type="nucleotide sequence ID" value="NZ_CYZU01000025.1"/>
</dbReference>